<feature type="domain" description="Transketolase-like pyrimidine-binding" evidence="1">
    <location>
        <begin position="11"/>
        <end position="174"/>
    </location>
</feature>
<dbReference type="InterPro" id="IPR033248">
    <property type="entry name" value="Transketolase_C"/>
</dbReference>
<dbReference type="EMBL" id="JAAMOZ010000001">
    <property type="protein sequence ID" value="NIH57252.1"/>
    <property type="molecule type" value="Genomic_DNA"/>
</dbReference>
<accession>A0ABX0SFV5</accession>
<protein>
    <submittedName>
        <fullName evidence="2">Transketolase</fullName>
        <ecNumber evidence="2">2.2.1.1</ecNumber>
    </submittedName>
</protein>
<dbReference type="SMART" id="SM00861">
    <property type="entry name" value="Transket_pyr"/>
    <property type="match status" value="1"/>
</dbReference>
<dbReference type="RefSeq" id="WP_167166794.1">
    <property type="nucleotide sequence ID" value="NZ_BAAAOO010000008.1"/>
</dbReference>
<dbReference type="InterPro" id="IPR051157">
    <property type="entry name" value="PDH/Transketolase"/>
</dbReference>
<dbReference type="Pfam" id="PF02780">
    <property type="entry name" value="Transketolase_C"/>
    <property type="match status" value="1"/>
</dbReference>
<proteinExistence type="predicted"/>
<dbReference type="Gene3D" id="3.40.50.920">
    <property type="match status" value="1"/>
</dbReference>
<comment type="caution">
    <text evidence="2">The sequence shown here is derived from an EMBL/GenBank/DDBJ whole genome shotgun (WGS) entry which is preliminary data.</text>
</comment>
<evidence type="ECO:0000313" key="3">
    <source>
        <dbReference type="Proteomes" id="UP000749311"/>
    </source>
</evidence>
<organism evidence="2 3">
    <name type="scientific">Brooklawnia cerclae</name>
    <dbReference type="NCBI Taxonomy" id="349934"/>
    <lineage>
        <taxon>Bacteria</taxon>
        <taxon>Bacillati</taxon>
        <taxon>Actinomycetota</taxon>
        <taxon>Actinomycetes</taxon>
        <taxon>Propionibacteriales</taxon>
        <taxon>Propionibacteriaceae</taxon>
        <taxon>Brooklawnia</taxon>
    </lineage>
</organism>
<dbReference type="SUPFAM" id="SSF52518">
    <property type="entry name" value="Thiamin diphosphate-binding fold (THDP-binding)"/>
    <property type="match status" value="1"/>
</dbReference>
<keyword evidence="3" id="KW-1185">Reference proteome</keyword>
<dbReference type="Gene3D" id="3.40.50.970">
    <property type="match status" value="1"/>
</dbReference>
<dbReference type="InterPro" id="IPR009014">
    <property type="entry name" value="Transketo_C/PFOR_II"/>
</dbReference>
<keyword evidence="2" id="KW-0808">Transferase</keyword>
<dbReference type="EC" id="2.2.1.1" evidence="2"/>
<dbReference type="PANTHER" id="PTHR43825">
    <property type="entry name" value="PYRUVATE DEHYDROGENASE E1 COMPONENT"/>
    <property type="match status" value="1"/>
</dbReference>
<reference evidence="2 3" key="1">
    <citation type="submission" date="2020-02" db="EMBL/GenBank/DDBJ databases">
        <title>Sequencing the genomes of 1000 actinobacteria strains.</title>
        <authorList>
            <person name="Klenk H.-P."/>
        </authorList>
    </citation>
    <scope>NUCLEOTIDE SEQUENCE [LARGE SCALE GENOMIC DNA]</scope>
    <source>
        <strain evidence="2 3">DSM 19609</strain>
    </source>
</reference>
<dbReference type="Proteomes" id="UP000749311">
    <property type="component" value="Unassembled WGS sequence"/>
</dbReference>
<dbReference type="CDD" id="cd07033">
    <property type="entry name" value="TPP_PYR_DXS_TK_like"/>
    <property type="match status" value="1"/>
</dbReference>
<evidence type="ECO:0000259" key="1">
    <source>
        <dbReference type="SMART" id="SM00861"/>
    </source>
</evidence>
<gene>
    <name evidence="2" type="ORF">FB473_001897</name>
</gene>
<dbReference type="PANTHER" id="PTHR43825:SF5">
    <property type="entry name" value="HYPOTHETICAL TRANSKETOLASE FAMILY PROTEIN"/>
    <property type="match status" value="1"/>
</dbReference>
<dbReference type="Pfam" id="PF02779">
    <property type="entry name" value="Transket_pyr"/>
    <property type="match status" value="1"/>
</dbReference>
<dbReference type="SUPFAM" id="SSF52922">
    <property type="entry name" value="TK C-terminal domain-like"/>
    <property type="match status" value="1"/>
</dbReference>
<name>A0ABX0SFV5_9ACTN</name>
<dbReference type="GO" id="GO:0004802">
    <property type="term" value="F:transketolase activity"/>
    <property type="evidence" value="ECO:0007669"/>
    <property type="project" value="UniProtKB-EC"/>
</dbReference>
<evidence type="ECO:0000313" key="2">
    <source>
        <dbReference type="EMBL" id="NIH57252.1"/>
    </source>
</evidence>
<dbReference type="InterPro" id="IPR029061">
    <property type="entry name" value="THDP-binding"/>
</dbReference>
<sequence length="316" mass="33806">MPVTFNFRDMLSARSVMGDTLDALGAAHDNVWALTPDIGQSLNEFKRNHPDRFIDVGIAEQNCMSVAAGLAYEGAIPMVVGMGMFLTMRAFEQCRTDIGYPNLPVRIISTHGGMVSGGGATHYMIEDIALMTSIVNMTVTAVSDPNMVRDLLTQSIDVPGPLYIRLSQGKADQVLYQPGEQDYTIGRSITAREGSDVTLITYGELVAQCLDAAEALAADGISARVIDMFTLKPVDRAAILAAAEETNGIVVVEDHLAYGGLASIVSDTLVDEGVAPRAFRRLGIPQVYAGFGGPDELRDKYGFGLAATIEAVRQLA</sequence>
<dbReference type="InterPro" id="IPR005475">
    <property type="entry name" value="Transketolase-like_Pyr-bd"/>
</dbReference>